<gene>
    <name evidence="1" type="ORF">VitviT2T_018289</name>
</gene>
<evidence type="ECO:0000313" key="2">
    <source>
        <dbReference type="Proteomes" id="UP001227230"/>
    </source>
</evidence>
<keyword evidence="2" id="KW-1185">Reference proteome</keyword>
<evidence type="ECO:0000313" key="1">
    <source>
        <dbReference type="EMBL" id="WJZ99880.1"/>
    </source>
</evidence>
<sequence>MVKSCMPKVAMQKHFPLSSEWRDCTIRISGAAELVRTADGIIGVAPDCLKEFISNGRNRLLYMIIPEVSQTPEDMNSSHPQKNHSDVLHVDGAIGIYHSFALIKEVSHHAHSFIVTKEAKKNLISTGSTNSASYSIMLTPFSSSNFPVLTLFTTLLPSSSHFQLLLRMLQLIPWPFEHEWNPAGDGPNGGLPMGLLDISSSHSEFRHLSISILGVAFL</sequence>
<proteinExistence type="predicted"/>
<dbReference type="EMBL" id="CP126659">
    <property type="protein sequence ID" value="WJZ99880.1"/>
    <property type="molecule type" value="Genomic_DNA"/>
</dbReference>
<dbReference type="Proteomes" id="UP001227230">
    <property type="component" value="Chromosome 12"/>
</dbReference>
<organism evidence="1 2">
    <name type="scientific">Vitis vinifera</name>
    <name type="common">Grape</name>
    <dbReference type="NCBI Taxonomy" id="29760"/>
    <lineage>
        <taxon>Eukaryota</taxon>
        <taxon>Viridiplantae</taxon>
        <taxon>Streptophyta</taxon>
        <taxon>Embryophyta</taxon>
        <taxon>Tracheophyta</taxon>
        <taxon>Spermatophyta</taxon>
        <taxon>Magnoliopsida</taxon>
        <taxon>eudicotyledons</taxon>
        <taxon>Gunneridae</taxon>
        <taxon>Pentapetalae</taxon>
        <taxon>rosids</taxon>
        <taxon>Vitales</taxon>
        <taxon>Vitaceae</taxon>
        <taxon>Viteae</taxon>
        <taxon>Vitis</taxon>
    </lineage>
</organism>
<name>A0ABY9CZ05_VITVI</name>
<accession>A0ABY9CZ05</accession>
<reference evidence="1 2" key="1">
    <citation type="journal article" date="2023" name="Hortic Res">
        <title>The complete reference genome for grapevine (Vitis vinifera L.) genetics and breeding.</title>
        <authorList>
            <person name="Shi X."/>
            <person name="Cao S."/>
            <person name="Wang X."/>
            <person name="Huang S."/>
            <person name="Wang Y."/>
            <person name="Liu Z."/>
            <person name="Liu W."/>
            <person name="Leng X."/>
            <person name="Peng Y."/>
            <person name="Wang N."/>
            <person name="Wang Y."/>
            <person name="Ma Z."/>
            <person name="Xu X."/>
            <person name="Zhang F."/>
            <person name="Xue H."/>
            <person name="Zhong H."/>
            <person name="Wang Y."/>
            <person name="Zhang K."/>
            <person name="Velt A."/>
            <person name="Avia K."/>
            <person name="Holtgrawe D."/>
            <person name="Grimplet J."/>
            <person name="Matus J.T."/>
            <person name="Ware D."/>
            <person name="Wu X."/>
            <person name="Wang H."/>
            <person name="Liu C."/>
            <person name="Fang Y."/>
            <person name="Rustenholz C."/>
            <person name="Cheng Z."/>
            <person name="Xiao H."/>
            <person name="Zhou Y."/>
        </authorList>
    </citation>
    <scope>NUCLEOTIDE SEQUENCE [LARGE SCALE GENOMIC DNA]</scope>
    <source>
        <strain evidence="2">cv. Pinot noir / PN40024</strain>
        <tissue evidence="1">Leaf</tissue>
    </source>
</reference>
<protein>
    <submittedName>
        <fullName evidence="1">Uncharacterized protein</fullName>
    </submittedName>
</protein>